<name>A0AB34FAS2_9HYPO</name>
<protein>
    <submittedName>
        <fullName evidence="2">Uncharacterized protein</fullName>
    </submittedName>
</protein>
<feature type="compositionally biased region" description="Polar residues" evidence="1">
    <location>
        <begin position="22"/>
        <end position="32"/>
    </location>
</feature>
<feature type="region of interest" description="Disordered" evidence="1">
    <location>
        <begin position="150"/>
        <end position="171"/>
    </location>
</feature>
<dbReference type="Proteomes" id="UP001163105">
    <property type="component" value="Unassembled WGS sequence"/>
</dbReference>
<reference evidence="2" key="1">
    <citation type="submission" date="2023-01" db="EMBL/GenBank/DDBJ databases">
        <title>The growth and conidiation of Purpureocillium lavendulum are regulated by nitrogen source and histone H3K14 acetylation.</title>
        <authorList>
            <person name="Tang P."/>
            <person name="Han J."/>
            <person name="Zhang C."/>
            <person name="Tang P."/>
            <person name="Qi F."/>
            <person name="Zhang K."/>
            <person name="Liang L."/>
        </authorList>
    </citation>
    <scope>NUCLEOTIDE SEQUENCE</scope>
    <source>
        <strain evidence="2">YMF1.00683</strain>
    </source>
</reference>
<feature type="region of interest" description="Disordered" evidence="1">
    <location>
        <begin position="67"/>
        <end position="136"/>
    </location>
</feature>
<evidence type="ECO:0000313" key="2">
    <source>
        <dbReference type="EMBL" id="KAJ6436083.1"/>
    </source>
</evidence>
<sequence length="404" mass="43451">MAPTRESAQKPTAPAKAGVGANRQTRGSTAKAQEQLRKQLLNAEKQLEEADGAKRAELENQIRVSQARLNDVMDLDDSGTGGDEANASATAGVATDNAPDRTKANGGASTRDDVRGNVDGANASSANHANSNGSSQVQVIKQEEGLFVASPGGALGHTSGDGGNEQPEQPLASTEAFLEEDDSTIGLLTRALGDVSLGRGFGDLEMFYKGPFGLLYGLYRYGHNDGPRYSIHCIGKGKPTDISMSFESKSALSGTAKQNCPMFQIRGVAWKDAKDCGRMDSLSEDNWASAIRQMFVKIRWGSKNGPDTWERLRAFKTFAYPRAGKVATEKPYVYKNITLLRKGAKRHPGELLALENAIKWELWSRDVEYNGGRRTGRSSPGAVSQPEANEANGNAQAPEEEEQL</sequence>
<proteinExistence type="predicted"/>
<dbReference type="EMBL" id="JAQHRD010000032">
    <property type="protein sequence ID" value="KAJ6436083.1"/>
    <property type="molecule type" value="Genomic_DNA"/>
</dbReference>
<accession>A0AB34FAS2</accession>
<feature type="region of interest" description="Disordered" evidence="1">
    <location>
        <begin position="371"/>
        <end position="404"/>
    </location>
</feature>
<keyword evidence="3" id="KW-1185">Reference proteome</keyword>
<feature type="region of interest" description="Disordered" evidence="1">
    <location>
        <begin position="1"/>
        <end position="34"/>
    </location>
</feature>
<evidence type="ECO:0000256" key="1">
    <source>
        <dbReference type="SAM" id="MobiDB-lite"/>
    </source>
</evidence>
<gene>
    <name evidence="2" type="ORF">O9K51_11396</name>
</gene>
<comment type="caution">
    <text evidence="2">The sequence shown here is derived from an EMBL/GenBank/DDBJ whole genome shotgun (WGS) entry which is preliminary data.</text>
</comment>
<evidence type="ECO:0000313" key="3">
    <source>
        <dbReference type="Proteomes" id="UP001163105"/>
    </source>
</evidence>
<dbReference type="AlphaFoldDB" id="A0AB34FAS2"/>
<organism evidence="2 3">
    <name type="scientific">Purpureocillium lavendulum</name>
    <dbReference type="NCBI Taxonomy" id="1247861"/>
    <lineage>
        <taxon>Eukaryota</taxon>
        <taxon>Fungi</taxon>
        <taxon>Dikarya</taxon>
        <taxon>Ascomycota</taxon>
        <taxon>Pezizomycotina</taxon>
        <taxon>Sordariomycetes</taxon>
        <taxon>Hypocreomycetidae</taxon>
        <taxon>Hypocreales</taxon>
        <taxon>Ophiocordycipitaceae</taxon>
        <taxon>Purpureocillium</taxon>
    </lineage>
</organism>
<feature type="compositionally biased region" description="Low complexity" evidence="1">
    <location>
        <begin position="120"/>
        <end position="135"/>
    </location>
</feature>
<feature type="compositionally biased region" description="Gly residues" evidence="1">
    <location>
        <begin position="153"/>
        <end position="163"/>
    </location>
</feature>